<comment type="caution">
    <text evidence="1">The sequence shown here is derived from an EMBL/GenBank/DDBJ whole genome shotgun (WGS) entry which is preliminary data.</text>
</comment>
<name>A0ABU6EAF6_9GAMM</name>
<proteinExistence type="predicted"/>
<keyword evidence="2" id="KW-1185">Reference proteome</keyword>
<dbReference type="Proteomes" id="UP001332939">
    <property type="component" value="Unassembled WGS sequence"/>
</dbReference>
<sequence>MVCADCGGEVVWIGPITNLSHTECKQCGAINNYLNEQGEDDLQSNEIAMMKIKTSKLTGRALNYAVALAVGGYELIPVPPDIDGKNEGMVLAPVGYLESGYTFPPKGGLRIDFFVKQYSSDWRECGELINNYWIDLMFEEVDGVNYCYASPPHLMGDYATANTAQEAICRAVVMIEIGNEVEIPEELVNG</sequence>
<protein>
    <submittedName>
        <fullName evidence="1">Uncharacterized protein</fullName>
    </submittedName>
</protein>
<accession>A0ABU6EAF6</accession>
<evidence type="ECO:0000313" key="2">
    <source>
        <dbReference type="Proteomes" id="UP001332939"/>
    </source>
</evidence>
<dbReference type="EMBL" id="JAMZOO010000001">
    <property type="protein sequence ID" value="MEB6856055.1"/>
    <property type="molecule type" value="Genomic_DNA"/>
</dbReference>
<evidence type="ECO:0000313" key="1">
    <source>
        <dbReference type="EMBL" id="MEB6856055.1"/>
    </source>
</evidence>
<organism evidence="1 2">
    <name type="scientific">Proteus cibi</name>
    <dbReference type="NCBI Taxonomy" id="2050966"/>
    <lineage>
        <taxon>Bacteria</taxon>
        <taxon>Pseudomonadati</taxon>
        <taxon>Pseudomonadota</taxon>
        <taxon>Gammaproteobacteria</taxon>
        <taxon>Enterobacterales</taxon>
        <taxon>Morganellaceae</taxon>
        <taxon>Proteus</taxon>
    </lineage>
</organism>
<gene>
    <name evidence="1" type="ORF">NA736_03290</name>
</gene>
<dbReference type="RefSeq" id="WP_233693352.1">
    <property type="nucleotide sequence ID" value="NZ_JAMZOO010000001.1"/>
</dbReference>
<reference evidence="1 2" key="1">
    <citation type="submission" date="2022-05" db="EMBL/GenBank/DDBJ databases">
        <title>Whole genome sequences of Escherichia coli of fish isolates collected from Assam, India.</title>
        <authorList>
            <person name="Sudha S."/>
            <person name="Muneeb K.H."/>
            <person name="Rakshit O."/>
            <person name="Mendem S.K."/>
            <person name="Raisen C."/>
            <person name="Holmes M.A."/>
            <person name="Shome B.R."/>
            <person name="Sivaraman G.K."/>
        </authorList>
    </citation>
    <scope>NUCLEOTIDE SEQUENCE [LARGE SCALE GENOMIC DNA]</scope>
    <source>
        <strain evidence="1 2">278</strain>
    </source>
</reference>